<protein>
    <recommendedName>
        <fullName evidence="2">Histidine kinase/HSP90-like ATPase domain-containing protein</fullName>
    </recommendedName>
</protein>
<dbReference type="Gene3D" id="3.30.565.10">
    <property type="entry name" value="Histidine kinase-like ATPase, C-terminal domain"/>
    <property type="match status" value="1"/>
</dbReference>
<name>A0A1H3JWE3_9PSEU</name>
<dbReference type="Proteomes" id="UP000199515">
    <property type="component" value="Unassembled WGS sequence"/>
</dbReference>
<dbReference type="PANTHER" id="PTHR35526">
    <property type="entry name" value="ANTI-SIGMA-F FACTOR RSBW-RELATED"/>
    <property type="match status" value="1"/>
</dbReference>
<keyword evidence="1" id="KW-0723">Serine/threonine-protein kinase</keyword>
<dbReference type="CDD" id="cd16936">
    <property type="entry name" value="HATPase_RsbW-like"/>
    <property type="match status" value="1"/>
</dbReference>
<feature type="domain" description="Histidine kinase/HSP90-like ATPase" evidence="2">
    <location>
        <begin position="36"/>
        <end position="138"/>
    </location>
</feature>
<dbReference type="EMBL" id="FNON01000005">
    <property type="protein sequence ID" value="SDY44246.1"/>
    <property type="molecule type" value="Genomic_DNA"/>
</dbReference>
<keyword evidence="1" id="KW-0808">Transferase</keyword>
<evidence type="ECO:0000313" key="3">
    <source>
        <dbReference type="EMBL" id="SDY44246.1"/>
    </source>
</evidence>
<dbReference type="Pfam" id="PF13581">
    <property type="entry name" value="HATPase_c_2"/>
    <property type="match status" value="1"/>
</dbReference>
<evidence type="ECO:0000313" key="4">
    <source>
        <dbReference type="Proteomes" id="UP000199515"/>
    </source>
</evidence>
<evidence type="ECO:0000259" key="2">
    <source>
        <dbReference type="Pfam" id="PF13581"/>
    </source>
</evidence>
<reference evidence="3 4" key="1">
    <citation type="submission" date="2016-10" db="EMBL/GenBank/DDBJ databases">
        <authorList>
            <person name="de Groot N.N."/>
        </authorList>
    </citation>
    <scope>NUCLEOTIDE SEQUENCE [LARGE SCALE GENOMIC DNA]</scope>
    <source>
        <strain evidence="3 4">CPCC 202699</strain>
    </source>
</reference>
<proteinExistence type="predicted"/>
<evidence type="ECO:0000256" key="1">
    <source>
        <dbReference type="ARBA" id="ARBA00022527"/>
    </source>
</evidence>
<dbReference type="GO" id="GO:0004674">
    <property type="term" value="F:protein serine/threonine kinase activity"/>
    <property type="evidence" value="ECO:0007669"/>
    <property type="project" value="UniProtKB-KW"/>
</dbReference>
<dbReference type="PANTHER" id="PTHR35526:SF3">
    <property type="entry name" value="ANTI-SIGMA-F FACTOR RSBW"/>
    <property type="match status" value="1"/>
</dbReference>
<gene>
    <name evidence="3" type="ORF">SAMN05421504_105566</name>
</gene>
<accession>A0A1H3JWE3</accession>
<organism evidence="3 4">
    <name type="scientific">Amycolatopsis xylanica</name>
    <dbReference type="NCBI Taxonomy" id="589385"/>
    <lineage>
        <taxon>Bacteria</taxon>
        <taxon>Bacillati</taxon>
        <taxon>Actinomycetota</taxon>
        <taxon>Actinomycetes</taxon>
        <taxon>Pseudonocardiales</taxon>
        <taxon>Pseudonocardiaceae</taxon>
        <taxon>Amycolatopsis</taxon>
    </lineage>
</organism>
<dbReference type="InterPro" id="IPR050267">
    <property type="entry name" value="Anti-sigma-factor_SerPK"/>
</dbReference>
<dbReference type="STRING" id="589385.SAMN05421504_105566"/>
<sequence length="152" mass="16606">MTRDLRISCAGTPLSHSVTMDNRSLTREAELRLAGDQTVLVRGFVRDTLAAWRYTGEHEDVVLVASELVTNAFLHGGGTHLLRLSGTAWQVRVEVADATTRPPRIRKSGSDGGWGLKLVENLSARWGFTPAEHGKVVWCEFTPALVPAEAEA</sequence>
<keyword evidence="4" id="KW-1185">Reference proteome</keyword>
<dbReference type="InterPro" id="IPR003594">
    <property type="entry name" value="HATPase_dom"/>
</dbReference>
<keyword evidence="1" id="KW-0418">Kinase</keyword>
<dbReference type="InterPro" id="IPR036890">
    <property type="entry name" value="HATPase_C_sf"/>
</dbReference>
<dbReference type="SUPFAM" id="SSF55874">
    <property type="entry name" value="ATPase domain of HSP90 chaperone/DNA topoisomerase II/histidine kinase"/>
    <property type="match status" value="1"/>
</dbReference>
<dbReference type="AlphaFoldDB" id="A0A1H3JWE3"/>